<dbReference type="GO" id="GO:0019478">
    <property type="term" value="P:D-amino acid catabolic process"/>
    <property type="evidence" value="ECO:0007669"/>
    <property type="project" value="TreeGrafter"/>
</dbReference>
<sequence length="311" mass="32378">MTAAPDALVLGSGIIGLTTALALQEAGSRVRIRTAAPPEETTSAKAAAMVGPNLDPPGSPGHRWQRETLRRLRAAPPGVRVLEGRLAARPAGAIPPGADQTEGFRLCEPAELPEGYGTGFWVTLPIVDTPKYLRHLRSEFEAGGGTLEVRPAASLAEASAECPAVVNCTGLAARELAADDRVEPVRGIKVVVADPGLETFFLEAPINPEWATYLPHGDHVVLGGVQTGGTDPEPSGAEVAAILERCVRVEPRLAGAELLEASVGFRPGRDEVRLEADRDGGSVVVHNYGHGGSGVMYSWGCAADVVALLGS</sequence>
<comment type="cofactor">
    <cofactor evidence="1">
        <name>FAD</name>
        <dbReference type="ChEBI" id="CHEBI:57692"/>
    </cofactor>
</comment>
<dbReference type="Proteomes" id="UP000199137">
    <property type="component" value="Unassembled WGS sequence"/>
</dbReference>
<dbReference type="SUPFAM" id="SSF51971">
    <property type="entry name" value="Nucleotide-binding domain"/>
    <property type="match status" value="1"/>
</dbReference>
<keyword evidence="5" id="KW-0560">Oxidoreductase</keyword>
<evidence type="ECO:0000256" key="5">
    <source>
        <dbReference type="ARBA" id="ARBA00023002"/>
    </source>
</evidence>
<dbReference type="GO" id="GO:0071949">
    <property type="term" value="F:FAD binding"/>
    <property type="evidence" value="ECO:0007669"/>
    <property type="project" value="InterPro"/>
</dbReference>
<proteinExistence type="inferred from homology"/>
<dbReference type="InterPro" id="IPR006181">
    <property type="entry name" value="D-amino_acid_oxidase_CS"/>
</dbReference>
<reference evidence="10 11" key="1">
    <citation type="submission" date="2016-10" db="EMBL/GenBank/DDBJ databases">
        <authorList>
            <person name="de Groot N.N."/>
        </authorList>
    </citation>
    <scope>NUCLEOTIDE SEQUENCE [LARGE SCALE GENOMIC DNA]</scope>
    <source>
        <strain evidence="10 11">DSM 44637</strain>
    </source>
</reference>
<evidence type="ECO:0000256" key="6">
    <source>
        <dbReference type="ARBA" id="ARBA00039101"/>
    </source>
</evidence>
<feature type="domain" description="FAD dependent oxidoreductase" evidence="9">
    <location>
        <begin position="6"/>
        <end position="306"/>
    </location>
</feature>
<name>A0A1I5S9I5_9PSEU</name>
<dbReference type="STRING" id="112413.SAMN05421854_106237"/>
<dbReference type="EC" id="1.4.3.3" evidence="6"/>
<evidence type="ECO:0000256" key="1">
    <source>
        <dbReference type="ARBA" id="ARBA00001974"/>
    </source>
</evidence>
<keyword evidence="4" id="KW-0274">FAD</keyword>
<evidence type="ECO:0000256" key="3">
    <source>
        <dbReference type="ARBA" id="ARBA00022630"/>
    </source>
</evidence>
<evidence type="ECO:0000256" key="2">
    <source>
        <dbReference type="ARBA" id="ARBA00006730"/>
    </source>
</evidence>
<evidence type="ECO:0000259" key="9">
    <source>
        <dbReference type="Pfam" id="PF01266"/>
    </source>
</evidence>
<evidence type="ECO:0000256" key="7">
    <source>
        <dbReference type="ARBA" id="ARBA00039751"/>
    </source>
</evidence>
<comment type="catalytic activity">
    <reaction evidence="8">
        <text>a D-alpha-amino acid + O2 + H2O = a 2-oxocarboxylate + H2O2 + NH4(+)</text>
        <dbReference type="Rhea" id="RHEA:21816"/>
        <dbReference type="ChEBI" id="CHEBI:15377"/>
        <dbReference type="ChEBI" id="CHEBI:15379"/>
        <dbReference type="ChEBI" id="CHEBI:16240"/>
        <dbReference type="ChEBI" id="CHEBI:28938"/>
        <dbReference type="ChEBI" id="CHEBI:35179"/>
        <dbReference type="ChEBI" id="CHEBI:59871"/>
        <dbReference type="EC" id="1.4.3.3"/>
    </reaction>
    <physiologicalReaction direction="left-to-right" evidence="8">
        <dbReference type="Rhea" id="RHEA:21817"/>
    </physiologicalReaction>
</comment>
<dbReference type="Gene3D" id="3.40.50.720">
    <property type="entry name" value="NAD(P)-binding Rossmann-like Domain"/>
    <property type="match status" value="1"/>
</dbReference>
<dbReference type="RefSeq" id="WP_093574659.1">
    <property type="nucleotide sequence ID" value="NZ_FOWC01000006.1"/>
</dbReference>
<protein>
    <recommendedName>
        <fullName evidence="7">D-amino-acid oxidase</fullName>
        <ecNumber evidence="6">1.4.3.3</ecNumber>
    </recommendedName>
</protein>
<evidence type="ECO:0000313" key="10">
    <source>
        <dbReference type="EMBL" id="SFP67217.1"/>
    </source>
</evidence>
<evidence type="ECO:0000313" key="11">
    <source>
        <dbReference type="Proteomes" id="UP000199137"/>
    </source>
</evidence>
<dbReference type="InterPro" id="IPR006076">
    <property type="entry name" value="FAD-dep_OxRdtase"/>
</dbReference>
<dbReference type="PROSITE" id="PS00677">
    <property type="entry name" value="DAO"/>
    <property type="match status" value="1"/>
</dbReference>
<organism evidence="10 11">
    <name type="scientific">Amycolatopsis rubida</name>
    <dbReference type="NCBI Taxonomy" id="112413"/>
    <lineage>
        <taxon>Bacteria</taxon>
        <taxon>Bacillati</taxon>
        <taxon>Actinomycetota</taxon>
        <taxon>Actinomycetes</taxon>
        <taxon>Pseudonocardiales</taxon>
        <taxon>Pseudonocardiaceae</taxon>
        <taxon>Amycolatopsis</taxon>
    </lineage>
</organism>
<dbReference type="EMBL" id="FOWC01000006">
    <property type="protein sequence ID" value="SFP67217.1"/>
    <property type="molecule type" value="Genomic_DNA"/>
</dbReference>
<dbReference type="PANTHER" id="PTHR11530:SF11">
    <property type="entry name" value="D-ASPARTATE OXIDASE"/>
    <property type="match status" value="1"/>
</dbReference>
<comment type="similarity">
    <text evidence="2">Belongs to the DAMOX/DASOX family.</text>
</comment>
<dbReference type="GO" id="GO:0003884">
    <property type="term" value="F:D-amino-acid oxidase activity"/>
    <property type="evidence" value="ECO:0007669"/>
    <property type="project" value="UniProtKB-EC"/>
</dbReference>
<dbReference type="SUPFAM" id="SSF54373">
    <property type="entry name" value="FAD-linked reductases, C-terminal domain"/>
    <property type="match status" value="1"/>
</dbReference>
<dbReference type="InterPro" id="IPR023209">
    <property type="entry name" value="DAO"/>
</dbReference>
<dbReference type="GO" id="GO:0005737">
    <property type="term" value="C:cytoplasm"/>
    <property type="evidence" value="ECO:0007669"/>
    <property type="project" value="TreeGrafter"/>
</dbReference>
<evidence type="ECO:0000256" key="8">
    <source>
        <dbReference type="ARBA" id="ARBA00049547"/>
    </source>
</evidence>
<dbReference type="OrthoDB" id="246701at2"/>
<dbReference type="Pfam" id="PF01266">
    <property type="entry name" value="DAO"/>
    <property type="match status" value="1"/>
</dbReference>
<dbReference type="AlphaFoldDB" id="A0A1I5S9I5"/>
<evidence type="ECO:0000256" key="4">
    <source>
        <dbReference type="ARBA" id="ARBA00022827"/>
    </source>
</evidence>
<dbReference type="Gene3D" id="3.30.9.10">
    <property type="entry name" value="D-Amino Acid Oxidase, subunit A, domain 2"/>
    <property type="match status" value="1"/>
</dbReference>
<accession>A0A1I5S9I5</accession>
<keyword evidence="3" id="KW-0285">Flavoprotein</keyword>
<dbReference type="PANTHER" id="PTHR11530">
    <property type="entry name" value="D-AMINO ACID OXIDASE"/>
    <property type="match status" value="1"/>
</dbReference>
<gene>
    <name evidence="10" type="ORF">SAMN05421854_106237</name>
</gene>